<comment type="caution">
    <text evidence="2">The sequence shown here is derived from an EMBL/GenBank/DDBJ whole genome shotgun (WGS) entry which is preliminary data.</text>
</comment>
<accession>A0ABQ5NLQ1</accession>
<dbReference type="PANTHER" id="PTHR43798">
    <property type="entry name" value="MONOACYLGLYCEROL LIPASE"/>
    <property type="match status" value="1"/>
</dbReference>
<evidence type="ECO:0000259" key="1">
    <source>
        <dbReference type="Pfam" id="PF12697"/>
    </source>
</evidence>
<proteinExistence type="predicted"/>
<name>A0ABQ5NLQ1_9BACI</name>
<dbReference type="Pfam" id="PF12697">
    <property type="entry name" value="Abhydrolase_6"/>
    <property type="match status" value="1"/>
</dbReference>
<dbReference type="GO" id="GO:0016787">
    <property type="term" value="F:hydrolase activity"/>
    <property type="evidence" value="ECO:0007669"/>
    <property type="project" value="UniProtKB-KW"/>
</dbReference>
<organism evidence="2 3">
    <name type="scientific">Lysinibacillus piscis</name>
    <dbReference type="NCBI Taxonomy" id="2518931"/>
    <lineage>
        <taxon>Bacteria</taxon>
        <taxon>Bacillati</taxon>
        <taxon>Bacillota</taxon>
        <taxon>Bacilli</taxon>
        <taxon>Bacillales</taxon>
        <taxon>Bacillaceae</taxon>
        <taxon>Lysinibacillus</taxon>
    </lineage>
</organism>
<feature type="domain" description="AB hydrolase-1" evidence="1">
    <location>
        <begin position="14"/>
        <end position="232"/>
    </location>
</feature>
<dbReference type="SUPFAM" id="SSF53474">
    <property type="entry name" value="alpha/beta-Hydrolases"/>
    <property type="match status" value="1"/>
</dbReference>
<keyword evidence="3" id="KW-1185">Reference proteome</keyword>
<dbReference type="InterPro" id="IPR029058">
    <property type="entry name" value="AB_hydrolase_fold"/>
</dbReference>
<gene>
    <name evidence="2" type="ORF">LYSBPC_24080</name>
</gene>
<keyword evidence="2" id="KW-0378">Hydrolase</keyword>
<dbReference type="InterPro" id="IPR000073">
    <property type="entry name" value="AB_hydrolase_1"/>
</dbReference>
<dbReference type="Proteomes" id="UP001065593">
    <property type="component" value="Unassembled WGS sequence"/>
</dbReference>
<reference evidence="2" key="1">
    <citation type="submission" date="2022-08" db="EMBL/GenBank/DDBJ databases">
        <title>Draft genome sequence of Lysinibacillus sp. strain KH24.</title>
        <authorList>
            <person name="Kanbe H."/>
            <person name="Itoh H."/>
        </authorList>
    </citation>
    <scope>NUCLEOTIDE SEQUENCE</scope>
    <source>
        <strain evidence="2">KH24</strain>
    </source>
</reference>
<evidence type="ECO:0000313" key="3">
    <source>
        <dbReference type="Proteomes" id="UP001065593"/>
    </source>
</evidence>
<dbReference type="EMBL" id="BRZA01000002">
    <property type="protein sequence ID" value="GLC89281.1"/>
    <property type="molecule type" value="Genomic_DNA"/>
</dbReference>
<sequence length="252" mass="27784">MEYKEYGTAQPTIILFLHGGGVGGWMWDKQVRYFSHYHCIVPTLTDGVTTFSIEACAMTLAQLLTEKAQGKKVVVIGFSLGAQIAIKLMSIRPHSIDYAILNSALVIPSPLMVRMIRPMLRLTFPLIKNQTFARLQAKTLYIGADYFPQYYEDSQKITAATLTAILQENMSFTIPENFSTVTSKLLVTVGAKEKGVMKNSAKHLVQSHPNSQGVILPNIGHGISLAQPAIFNQFVADWLQTGQLPVGEVIGQ</sequence>
<evidence type="ECO:0000313" key="2">
    <source>
        <dbReference type="EMBL" id="GLC89281.1"/>
    </source>
</evidence>
<dbReference type="Gene3D" id="3.40.50.1820">
    <property type="entry name" value="alpha/beta hydrolase"/>
    <property type="match status" value="1"/>
</dbReference>
<dbReference type="InterPro" id="IPR050266">
    <property type="entry name" value="AB_hydrolase_sf"/>
</dbReference>
<dbReference type="RefSeq" id="WP_264989018.1">
    <property type="nucleotide sequence ID" value="NZ_BRZA01000002.1"/>
</dbReference>
<protein>
    <submittedName>
        <fullName evidence="2">Hydrolase</fullName>
    </submittedName>
</protein>